<accession>A0A7U6GH42</accession>
<feature type="transmembrane region" description="Helical" evidence="1">
    <location>
        <begin position="59"/>
        <end position="84"/>
    </location>
</feature>
<evidence type="ECO:0000256" key="1">
    <source>
        <dbReference type="SAM" id="Phobius"/>
    </source>
</evidence>
<organism evidence="2 3">
    <name type="scientific">Thiolapillus brandeum</name>
    <dbReference type="NCBI Taxonomy" id="1076588"/>
    <lineage>
        <taxon>Bacteria</taxon>
        <taxon>Pseudomonadati</taxon>
        <taxon>Pseudomonadota</taxon>
        <taxon>Gammaproteobacteria</taxon>
        <taxon>Chromatiales</taxon>
        <taxon>Sedimenticolaceae</taxon>
        <taxon>Thiolapillus</taxon>
    </lineage>
</organism>
<protein>
    <recommendedName>
        <fullName evidence="4">DUF5658 domain-containing protein</fullName>
    </recommendedName>
</protein>
<reference evidence="2 3" key="1">
    <citation type="journal article" date="2014" name="PLoS ONE">
        <title>Physiological and genomic features of a novel sulfur-oxidizing gammaproteobacterium belonging to a previously uncultivated symbiotic lineage isolated from a hydrothermal vent.</title>
        <authorList>
            <person name="Nunoura T."/>
            <person name="Takaki Y."/>
            <person name="Kazama H."/>
            <person name="Kakuta J."/>
            <person name="Shimamura S."/>
            <person name="Makita H."/>
            <person name="Hirai M."/>
            <person name="Miyazaki M."/>
            <person name="Takai K."/>
        </authorList>
    </citation>
    <scope>NUCLEOTIDE SEQUENCE [LARGE SCALE GENOMIC DNA]</scope>
    <source>
        <strain evidence="2 3">Hiromi1</strain>
    </source>
</reference>
<evidence type="ECO:0008006" key="4">
    <source>
        <dbReference type="Google" id="ProtNLM"/>
    </source>
</evidence>
<keyword evidence="1" id="KW-0472">Membrane</keyword>
<name>A0A7U6GH42_9GAMM</name>
<evidence type="ECO:0000313" key="2">
    <source>
        <dbReference type="EMBL" id="BAO43534.1"/>
    </source>
</evidence>
<proteinExistence type="predicted"/>
<sequence>MMRILGEEIDPKANIRAAYLAHRVLWGVLLISILLDFFTTLQFMLRDGVQHEGNAVVRWLVQVLGVVPGILVGKLLQLIAVLGLTALSYRMAPAVVIVVVFSNCLAVLMNLY</sequence>
<keyword evidence="3" id="KW-1185">Reference proteome</keyword>
<feature type="transmembrane region" description="Helical" evidence="1">
    <location>
        <begin position="20"/>
        <end position="39"/>
    </location>
</feature>
<dbReference type="AlphaFoldDB" id="A0A7U6GH42"/>
<dbReference type="Proteomes" id="UP000031631">
    <property type="component" value="Chromosome"/>
</dbReference>
<gene>
    <name evidence="2" type="ORF">TBH_C0590</name>
</gene>
<feature type="transmembrane region" description="Helical" evidence="1">
    <location>
        <begin position="91"/>
        <end position="111"/>
    </location>
</feature>
<dbReference type="KEGG" id="tbn:TBH_C0590"/>
<keyword evidence="1" id="KW-1133">Transmembrane helix</keyword>
<evidence type="ECO:0000313" key="3">
    <source>
        <dbReference type="Proteomes" id="UP000031631"/>
    </source>
</evidence>
<dbReference type="RefSeq" id="WP_041065335.1">
    <property type="nucleotide sequence ID" value="NZ_AP012273.1"/>
</dbReference>
<dbReference type="EMBL" id="AP012273">
    <property type="protein sequence ID" value="BAO43534.1"/>
    <property type="molecule type" value="Genomic_DNA"/>
</dbReference>
<keyword evidence="1" id="KW-0812">Transmembrane</keyword>